<dbReference type="InterPro" id="IPR050444">
    <property type="entry name" value="Polyketide_Synthase"/>
</dbReference>
<dbReference type="Gene3D" id="3.40.50.720">
    <property type="entry name" value="NAD(P)-binding Rossmann-like Domain"/>
    <property type="match status" value="1"/>
</dbReference>
<dbReference type="OrthoDB" id="329835at2759"/>
<dbReference type="SUPFAM" id="SSF51735">
    <property type="entry name" value="NAD(P)-binding Rossmann-fold domains"/>
    <property type="match status" value="2"/>
</dbReference>
<dbReference type="GO" id="GO:0016740">
    <property type="term" value="F:transferase activity"/>
    <property type="evidence" value="ECO:0007669"/>
    <property type="project" value="UniProtKB-KW"/>
</dbReference>
<accession>A0A8H3J5E5</accession>
<dbReference type="InterPro" id="IPR013154">
    <property type="entry name" value="ADH-like_N"/>
</dbReference>
<dbReference type="InterPro" id="IPR009081">
    <property type="entry name" value="PP-bd_ACP"/>
</dbReference>
<dbReference type="Pfam" id="PF23297">
    <property type="entry name" value="ACP_SdgA_C"/>
    <property type="match status" value="1"/>
</dbReference>
<dbReference type="SUPFAM" id="SSF47336">
    <property type="entry name" value="ACP-like"/>
    <property type="match status" value="1"/>
</dbReference>
<dbReference type="GO" id="GO:1901336">
    <property type="term" value="P:lactone biosynthetic process"/>
    <property type="evidence" value="ECO:0007669"/>
    <property type="project" value="UniProtKB-ARBA"/>
</dbReference>
<dbReference type="InterPro" id="IPR020806">
    <property type="entry name" value="PKS_PP-bd"/>
</dbReference>
<keyword evidence="2" id="KW-0597">Phosphoprotein</keyword>
<dbReference type="PROSITE" id="PS50075">
    <property type="entry name" value="CARRIER"/>
    <property type="match status" value="1"/>
</dbReference>
<evidence type="ECO:0000256" key="3">
    <source>
        <dbReference type="ARBA" id="ARBA00022679"/>
    </source>
</evidence>
<organism evidence="8 9">
    <name type="scientific">Imshaugia aleurites</name>
    <dbReference type="NCBI Taxonomy" id="172621"/>
    <lineage>
        <taxon>Eukaryota</taxon>
        <taxon>Fungi</taxon>
        <taxon>Dikarya</taxon>
        <taxon>Ascomycota</taxon>
        <taxon>Pezizomycotina</taxon>
        <taxon>Lecanoromycetes</taxon>
        <taxon>OSLEUM clade</taxon>
        <taxon>Lecanoromycetidae</taxon>
        <taxon>Lecanorales</taxon>
        <taxon>Lecanorineae</taxon>
        <taxon>Parmeliaceae</taxon>
        <taxon>Imshaugia</taxon>
    </lineage>
</organism>
<evidence type="ECO:0000256" key="4">
    <source>
        <dbReference type="ARBA" id="ARBA00023268"/>
    </source>
</evidence>
<dbReference type="Pfam" id="PF08659">
    <property type="entry name" value="KR"/>
    <property type="match status" value="1"/>
</dbReference>
<dbReference type="GO" id="GO:0016491">
    <property type="term" value="F:oxidoreductase activity"/>
    <property type="evidence" value="ECO:0007669"/>
    <property type="project" value="InterPro"/>
</dbReference>
<dbReference type="Gene3D" id="1.10.1200.10">
    <property type="entry name" value="ACP-like"/>
    <property type="match status" value="1"/>
</dbReference>
<dbReference type="InterPro" id="IPR013968">
    <property type="entry name" value="PKS_KR"/>
</dbReference>
<dbReference type="PROSITE" id="PS00012">
    <property type="entry name" value="PHOSPHOPANTETHEINE"/>
    <property type="match status" value="1"/>
</dbReference>
<dbReference type="AlphaFoldDB" id="A0A8H3J5E5"/>
<dbReference type="GO" id="GO:0044550">
    <property type="term" value="P:secondary metabolite biosynthetic process"/>
    <property type="evidence" value="ECO:0007669"/>
    <property type="project" value="UniProtKB-ARBA"/>
</dbReference>
<dbReference type="Pfam" id="PF14765">
    <property type="entry name" value="PS-DH"/>
    <property type="match status" value="1"/>
</dbReference>
<evidence type="ECO:0000259" key="6">
    <source>
        <dbReference type="PROSITE" id="PS50075"/>
    </source>
</evidence>
<protein>
    <recommendedName>
        <fullName evidence="10">Carrier domain-containing protein</fullName>
    </recommendedName>
</protein>
<feature type="domain" description="PKS/mFAS DH" evidence="7">
    <location>
        <begin position="1"/>
        <end position="114"/>
    </location>
</feature>
<dbReference type="SMART" id="SM00823">
    <property type="entry name" value="PKS_PP"/>
    <property type="match status" value="1"/>
</dbReference>
<dbReference type="PROSITE" id="PS52019">
    <property type="entry name" value="PKS_MFAS_DH"/>
    <property type="match status" value="1"/>
</dbReference>
<feature type="region of interest" description="N-terminal hotdog fold" evidence="5">
    <location>
        <position position="1"/>
    </location>
</feature>
<dbReference type="PANTHER" id="PTHR45681">
    <property type="entry name" value="POLYKETIDE SYNTHASE 44-RELATED"/>
    <property type="match status" value="1"/>
</dbReference>
<evidence type="ECO:0000256" key="1">
    <source>
        <dbReference type="ARBA" id="ARBA00022450"/>
    </source>
</evidence>
<proteinExistence type="predicted"/>
<dbReference type="SUPFAM" id="SSF50129">
    <property type="entry name" value="GroES-like"/>
    <property type="match status" value="1"/>
</dbReference>
<evidence type="ECO:0008006" key="10">
    <source>
        <dbReference type="Google" id="ProtNLM"/>
    </source>
</evidence>
<name>A0A8H3J5E5_9LECA</name>
<dbReference type="Pfam" id="PF08240">
    <property type="entry name" value="ADH_N"/>
    <property type="match status" value="1"/>
</dbReference>
<keyword evidence="3" id="KW-0808">Transferase</keyword>
<dbReference type="PANTHER" id="PTHR45681:SF6">
    <property type="entry name" value="POLYKETIDE SYNTHASE 37"/>
    <property type="match status" value="1"/>
</dbReference>
<dbReference type="InterPro" id="IPR020843">
    <property type="entry name" value="ER"/>
</dbReference>
<comment type="caution">
    <text evidence="5">Lacks conserved residue(s) required for the propagation of feature annotation.</text>
</comment>
<dbReference type="Gene3D" id="3.90.180.10">
    <property type="entry name" value="Medium-chain alcohol dehydrogenases, catalytic domain"/>
    <property type="match status" value="1"/>
</dbReference>
<dbReference type="EMBL" id="CAJPDT010000139">
    <property type="protein sequence ID" value="CAF9940980.1"/>
    <property type="molecule type" value="Genomic_DNA"/>
</dbReference>
<dbReference type="GO" id="GO:0031177">
    <property type="term" value="F:phosphopantetheine binding"/>
    <property type="evidence" value="ECO:0007669"/>
    <property type="project" value="InterPro"/>
</dbReference>
<gene>
    <name evidence="8" type="ORF">IMSHALPRED_002235</name>
</gene>
<evidence type="ECO:0000313" key="9">
    <source>
        <dbReference type="Proteomes" id="UP000664534"/>
    </source>
</evidence>
<feature type="region of interest" description="C-terminal hotdog fold" evidence="5">
    <location>
        <begin position="1"/>
        <end position="114"/>
    </location>
</feature>
<reference evidence="8" key="1">
    <citation type="submission" date="2021-03" db="EMBL/GenBank/DDBJ databases">
        <authorList>
            <person name="Tagirdzhanova G."/>
        </authorList>
    </citation>
    <scope>NUCLEOTIDE SEQUENCE</scope>
</reference>
<sequence>MTKTNLSNAGSTATRQESKYRVHPIALDALLQTGFMADAAGSMNDLRPCVPVSINNVRISSSLGSCDTGTIYAKAQRVGFDAVMFDAQLCDEHDHNLIELQGVRIKSHPGLKGLHSPKVRHPYLRLFWKPDISNLLSNNNEHSDSDVNNSNNDEFAQALNQIHIRSLIEPSNQDIDALGAALDLLAHKRPTARILELAREPGIATDRFLKILRAETSSKRFQTYTLGLIDDRDQLLGRQIRDAPEQRTGHVEHHPLGSSTEFDIFVLPKPASANKHLKVHFPILCCYAAPGAVMLYLSENGNVSLSKPNYFNMELFCPTTSKTSVCLTRIREPIKLQYELSGRQIFLVHDGSTRAIHATLRTKLIETFKASVTLLSFNQVSKATLPLGAIVIATIEIETPLLKTATETELARVKILFERAMTMIWVTGGGLLEGKRPDFSLCAGLSRAVALEQPSSRLLAFDVDDYISDPDAVADNIVNVLDQSFHDPAPDYEYIHHNGNLYVSRFMVDDKMNHDFNQRENTKRITTTWEQAGHCQLAIDRVGQLDTLHFEKASDPINLLNPDIVEVQLKFVGLNAKDLYALNGRVDTKKSTCTLEYCGIVTSIGPAVTDLAPGDRVVVAAPGNFKAYEYVPWWVCQKLRDEEDFASACTLMVVFATALYGLQDRANLQMGESVLIHSATGGAGLAAIQIAKLIGAEIYATVGTAEKKQFLIESVDLKPENIFSSRNSNILSDVLAATGGRGVDVVFNSLTGELLHESWRACADFGRFVEIGKKDITESGKLDMEVFKRCVTFTAFDLSEMFYSSNSALHRLYQRLGSRVLELYRAGRITAIQPLKVFDISELVPAIRFFSSSTRIGKVAVSLEDHNSQIIYRPPKYATVLSPQKSYIMVGCLGGLGRSISRWMFDRGARNFVFMGRSGADKPSAKRLVEDLQGSHVRGITAPETTSSITSPGMRSKVGYLHEHPEVEALLLRKGIRPLNEDELLGIFDAVLSQTQSPNEDRNHHSDAHLLTGLEATGLQAQRDQGFDGHRQVIDDPRASLLLQWFDESSPQLNHGASIGKGLSGKIEEAVRTGGDLRKTVRDVVAGKLSNLILIPANKINPETSLASFGMDSMLAAELRAFIYQASSVEVPFQTLTSDSTSISSLTDIVAKEIPGDQGCR</sequence>
<dbReference type="CDD" id="cd05195">
    <property type="entry name" value="enoyl_red"/>
    <property type="match status" value="1"/>
</dbReference>
<keyword evidence="4" id="KW-0511">Multifunctional enzyme</keyword>
<dbReference type="Pfam" id="PF00107">
    <property type="entry name" value="ADH_zinc_N"/>
    <property type="match status" value="1"/>
</dbReference>
<dbReference type="SMART" id="SM00829">
    <property type="entry name" value="PKS_ER"/>
    <property type="match status" value="1"/>
</dbReference>
<dbReference type="FunFam" id="3.40.50.720:FF:000209">
    <property type="entry name" value="Polyketide synthase Pks12"/>
    <property type="match status" value="1"/>
</dbReference>
<evidence type="ECO:0000256" key="2">
    <source>
        <dbReference type="ARBA" id="ARBA00022553"/>
    </source>
</evidence>
<evidence type="ECO:0000259" key="7">
    <source>
        <dbReference type="PROSITE" id="PS52019"/>
    </source>
</evidence>
<dbReference type="InterPro" id="IPR036291">
    <property type="entry name" value="NAD(P)-bd_dom_sf"/>
</dbReference>
<dbReference type="InterPro" id="IPR006162">
    <property type="entry name" value="Ppantetheine_attach_site"/>
</dbReference>
<dbReference type="InterPro" id="IPR013149">
    <property type="entry name" value="ADH-like_C"/>
</dbReference>
<dbReference type="InterPro" id="IPR011032">
    <property type="entry name" value="GroES-like_sf"/>
</dbReference>
<evidence type="ECO:0000256" key="5">
    <source>
        <dbReference type="PROSITE-ProRule" id="PRU01363"/>
    </source>
</evidence>
<dbReference type="Gene3D" id="3.10.129.120">
    <property type="match status" value="1"/>
</dbReference>
<dbReference type="InterPro" id="IPR049900">
    <property type="entry name" value="PKS_mFAS_DH"/>
</dbReference>
<keyword evidence="1" id="KW-0596">Phosphopantetheine</keyword>
<dbReference type="InterPro" id="IPR049551">
    <property type="entry name" value="PKS_DH_C"/>
</dbReference>
<feature type="domain" description="Carrier" evidence="6">
    <location>
        <begin position="1075"/>
        <end position="1154"/>
    </location>
</feature>
<comment type="caution">
    <text evidence="8">The sequence shown here is derived from an EMBL/GenBank/DDBJ whole genome shotgun (WGS) entry which is preliminary data.</text>
</comment>
<keyword evidence="9" id="KW-1185">Reference proteome</keyword>
<dbReference type="Proteomes" id="UP000664534">
    <property type="component" value="Unassembled WGS sequence"/>
</dbReference>
<evidence type="ECO:0000313" key="8">
    <source>
        <dbReference type="EMBL" id="CAF9940980.1"/>
    </source>
</evidence>
<dbReference type="InterPro" id="IPR036736">
    <property type="entry name" value="ACP-like_sf"/>
</dbReference>